<feature type="coiled-coil region" evidence="1">
    <location>
        <begin position="55"/>
        <end position="98"/>
    </location>
</feature>
<organism evidence="4 5">
    <name type="scientific">Heterodera trifolii</name>
    <dbReference type="NCBI Taxonomy" id="157864"/>
    <lineage>
        <taxon>Eukaryota</taxon>
        <taxon>Metazoa</taxon>
        <taxon>Ecdysozoa</taxon>
        <taxon>Nematoda</taxon>
        <taxon>Chromadorea</taxon>
        <taxon>Rhabditida</taxon>
        <taxon>Tylenchina</taxon>
        <taxon>Tylenchomorpha</taxon>
        <taxon>Tylenchoidea</taxon>
        <taxon>Heteroderidae</taxon>
        <taxon>Heteroderinae</taxon>
        <taxon>Heterodera</taxon>
    </lineage>
</organism>
<comment type="caution">
    <text evidence="4">The sequence shown here is derived from an EMBL/GenBank/DDBJ whole genome shotgun (WGS) entry which is preliminary data.</text>
</comment>
<protein>
    <recommendedName>
        <fullName evidence="3">B30.2/SPRY domain-containing protein</fullName>
    </recommendedName>
</protein>
<evidence type="ECO:0000313" key="5">
    <source>
        <dbReference type="Proteomes" id="UP001620626"/>
    </source>
</evidence>
<dbReference type="Pfam" id="PF00622">
    <property type="entry name" value="SPRY"/>
    <property type="match status" value="1"/>
</dbReference>
<evidence type="ECO:0000256" key="2">
    <source>
        <dbReference type="SAM" id="MobiDB-lite"/>
    </source>
</evidence>
<feature type="region of interest" description="Disordered" evidence="2">
    <location>
        <begin position="1"/>
        <end position="39"/>
    </location>
</feature>
<dbReference type="Gene3D" id="2.60.120.920">
    <property type="match status" value="1"/>
</dbReference>
<proteinExistence type="predicted"/>
<keyword evidence="1" id="KW-0175">Coiled coil</keyword>
<dbReference type="InterPro" id="IPR003877">
    <property type="entry name" value="SPRY_dom"/>
</dbReference>
<gene>
    <name evidence="4" type="ORF">niasHT_010200</name>
</gene>
<reference evidence="4 5" key="1">
    <citation type="submission" date="2024-10" db="EMBL/GenBank/DDBJ databases">
        <authorList>
            <person name="Kim D."/>
        </authorList>
    </citation>
    <scope>NUCLEOTIDE SEQUENCE [LARGE SCALE GENOMIC DNA]</scope>
    <source>
        <strain evidence="4">BH-2024</strain>
    </source>
</reference>
<name>A0ABD2MFJ7_9BILA</name>
<sequence length="321" mass="36607">MSKRRRDDAFIVSSAGGGKSGQSEGGNEPSVAEHLQQQQQRLFEKGAKMGIELSVTKLELENMALKAELKQREMAEEINALKAKVAKMEEQKEDEKKKYATLDQFSQLQNGLKNILEKVSELDKVQKQKRKVTLNFEGNYWDATACHENLEIIGSKSLNVNYKRKFSDYWCSVFAKYPIWMNKDSSDIFYFEISVESVKKKNDYISFGFAVKQQTNLDGSIIFMNGTYAYESDGEIRINGEGKGKNAKYSYRFGYTVGIGINLITRQLFFTRNGQLLDSSNFFVSPSFFSHLFPFVSLDHSGDEIKANFGNDKFKFDLALL</sequence>
<feature type="compositionally biased region" description="Gly residues" evidence="2">
    <location>
        <begin position="15"/>
        <end position="24"/>
    </location>
</feature>
<dbReference type="SMART" id="SM00449">
    <property type="entry name" value="SPRY"/>
    <property type="match status" value="1"/>
</dbReference>
<accession>A0ABD2MFJ7</accession>
<dbReference type="InterPro" id="IPR001870">
    <property type="entry name" value="B30.2/SPRY"/>
</dbReference>
<dbReference type="InterPro" id="IPR013320">
    <property type="entry name" value="ConA-like_dom_sf"/>
</dbReference>
<dbReference type="AlphaFoldDB" id="A0ABD2MFJ7"/>
<dbReference type="CDD" id="cd12885">
    <property type="entry name" value="SPRY_RanBP_like"/>
    <property type="match status" value="1"/>
</dbReference>
<evidence type="ECO:0000256" key="1">
    <source>
        <dbReference type="SAM" id="Coils"/>
    </source>
</evidence>
<dbReference type="PROSITE" id="PS50188">
    <property type="entry name" value="B302_SPRY"/>
    <property type="match status" value="1"/>
</dbReference>
<dbReference type="InterPro" id="IPR044736">
    <property type="entry name" value="Gid1/RanBPM/SPLA_SPRY"/>
</dbReference>
<evidence type="ECO:0000313" key="4">
    <source>
        <dbReference type="EMBL" id="KAL3125620.1"/>
    </source>
</evidence>
<dbReference type="InterPro" id="IPR043136">
    <property type="entry name" value="B30.2/SPRY_sf"/>
</dbReference>
<dbReference type="EMBL" id="JBICBT010000027">
    <property type="protein sequence ID" value="KAL3125620.1"/>
    <property type="molecule type" value="Genomic_DNA"/>
</dbReference>
<keyword evidence="5" id="KW-1185">Reference proteome</keyword>
<dbReference type="Proteomes" id="UP001620626">
    <property type="component" value="Unassembled WGS sequence"/>
</dbReference>
<dbReference type="SUPFAM" id="SSF49899">
    <property type="entry name" value="Concanavalin A-like lectins/glucanases"/>
    <property type="match status" value="1"/>
</dbReference>
<evidence type="ECO:0000259" key="3">
    <source>
        <dbReference type="PROSITE" id="PS50188"/>
    </source>
</evidence>
<feature type="domain" description="B30.2/SPRY" evidence="3">
    <location>
        <begin position="118"/>
        <end position="314"/>
    </location>
</feature>